<dbReference type="AlphaFoldDB" id="A0A6A7B539"/>
<evidence type="ECO:0000313" key="1">
    <source>
        <dbReference type="EMBL" id="KAF2850402.1"/>
    </source>
</evidence>
<organism evidence="1 2">
    <name type="scientific">Plenodomus tracheiphilus IPT5</name>
    <dbReference type="NCBI Taxonomy" id="1408161"/>
    <lineage>
        <taxon>Eukaryota</taxon>
        <taxon>Fungi</taxon>
        <taxon>Dikarya</taxon>
        <taxon>Ascomycota</taxon>
        <taxon>Pezizomycotina</taxon>
        <taxon>Dothideomycetes</taxon>
        <taxon>Pleosporomycetidae</taxon>
        <taxon>Pleosporales</taxon>
        <taxon>Pleosporineae</taxon>
        <taxon>Leptosphaeriaceae</taxon>
        <taxon>Plenodomus</taxon>
    </lineage>
</organism>
<dbReference type="Proteomes" id="UP000799423">
    <property type="component" value="Unassembled WGS sequence"/>
</dbReference>
<gene>
    <name evidence="1" type="ORF">T440DRAFT_479456</name>
</gene>
<protein>
    <submittedName>
        <fullName evidence="1">Uncharacterized protein</fullName>
    </submittedName>
</protein>
<dbReference type="EMBL" id="MU006307">
    <property type="protein sequence ID" value="KAF2850402.1"/>
    <property type="molecule type" value="Genomic_DNA"/>
</dbReference>
<proteinExistence type="predicted"/>
<keyword evidence="2" id="KW-1185">Reference proteome</keyword>
<reference evidence="1" key="1">
    <citation type="submission" date="2020-01" db="EMBL/GenBank/DDBJ databases">
        <authorList>
            <consortium name="DOE Joint Genome Institute"/>
            <person name="Haridas S."/>
            <person name="Albert R."/>
            <person name="Binder M."/>
            <person name="Bloem J."/>
            <person name="Labutti K."/>
            <person name="Salamov A."/>
            <person name="Andreopoulos B."/>
            <person name="Baker S.E."/>
            <person name="Barry K."/>
            <person name="Bills G."/>
            <person name="Bluhm B.H."/>
            <person name="Cannon C."/>
            <person name="Castanera R."/>
            <person name="Culley D.E."/>
            <person name="Daum C."/>
            <person name="Ezra D."/>
            <person name="Gonzalez J.B."/>
            <person name="Henrissat B."/>
            <person name="Kuo A."/>
            <person name="Liang C."/>
            <person name="Lipzen A."/>
            <person name="Lutzoni F."/>
            <person name="Magnuson J."/>
            <person name="Mondo S."/>
            <person name="Nolan M."/>
            <person name="Ohm R."/>
            <person name="Pangilinan J."/>
            <person name="Park H.-J."/>
            <person name="Ramirez L."/>
            <person name="Alfaro M."/>
            <person name="Sun H."/>
            <person name="Tritt A."/>
            <person name="Yoshinaga Y."/>
            <person name="Zwiers L.-H."/>
            <person name="Turgeon B.G."/>
            <person name="Goodwin S.B."/>
            <person name="Spatafora J.W."/>
            <person name="Crous P.W."/>
            <person name="Grigoriev I.V."/>
        </authorList>
    </citation>
    <scope>NUCLEOTIDE SEQUENCE</scope>
    <source>
        <strain evidence="1">IPT5</strain>
    </source>
</reference>
<name>A0A6A7B539_9PLEO</name>
<sequence length="118" mass="13569">MGTNGCGRTLCRTILVWARPSHTAQGIANLGKSLHERVFHKAILVVLRRRWEVVDHDWSTQSDSDYEYQRDFEGNFLHVISKDLIGNWKGQIRPVWRGNGRPLATIMARGSAEHKHRP</sequence>
<evidence type="ECO:0000313" key="2">
    <source>
        <dbReference type="Proteomes" id="UP000799423"/>
    </source>
</evidence>
<accession>A0A6A7B539</accession>